<dbReference type="Gene3D" id="3.30.420.610">
    <property type="entry name" value="LOTUS domain-like"/>
    <property type="match status" value="2"/>
</dbReference>
<accession>A0A9J6H251</accession>
<sequence>MASRQGSEELETIKAVIRALLIANRRPLTLRQFLQAFRTSEGQELPYRQHGFRDPLSFLQSLPDTVRLTKASCETEFHIRATVTEDTSARPHRSPRSKPSVELESIKSNLHLLLSHYVTNGINLLQLEETYASKFGNHINYSALGYDTIDAFVLSMPDVLCATRNAFGSMRLFPNRRYASTPQPPRFFARAPAPPAQGTIPRLSRHPRPPARMAPVPTLLPIPRPVWPQSSHPPRHTGRPPRLQRAETSSQWD</sequence>
<reference evidence="3 4" key="1">
    <citation type="journal article" date="2020" name="Cell">
        <title>Large-Scale Comparative Analyses of Tick Genomes Elucidate Their Genetic Diversity and Vector Capacities.</title>
        <authorList>
            <consortium name="Tick Genome and Microbiome Consortium (TIGMIC)"/>
            <person name="Jia N."/>
            <person name="Wang J."/>
            <person name="Shi W."/>
            <person name="Du L."/>
            <person name="Sun Y."/>
            <person name="Zhan W."/>
            <person name="Jiang J.F."/>
            <person name="Wang Q."/>
            <person name="Zhang B."/>
            <person name="Ji P."/>
            <person name="Bell-Sakyi L."/>
            <person name="Cui X.M."/>
            <person name="Yuan T.T."/>
            <person name="Jiang B.G."/>
            <person name="Yang W.F."/>
            <person name="Lam T.T."/>
            <person name="Chang Q.C."/>
            <person name="Ding S.J."/>
            <person name="Wang X.J."/>
            <person name="Zhu J.G."/>
            <person name="Ruan X.D."/>
            <person name="Zhao L."/>
            <person name="Wei J.T."/>
            <person name="Ye R.Z."/>
            <person name="Que T.C."/>
            <person name="Du C.H."/>
            <person name="Zhou Y.H."/>
            <person name="Cheng J.X."/>
            <person name="Dai P.F."/>
            <person name="Guo W.B."/>
            <person name="Han X.H."/>
            <person name="Huang E.J."/>
            <person name="Li L.F."/>
            <person name="Wei W."/>
            <person name="Gao Y.C."/>
            <person name="Liu J.Z."/>
            <person name="Shao H.Z."/>
            <person name="Wang X."/>
            <person name="Wang C.C."/>
            <person name="Yang T.C."/>
            <person name="Huo Q.B."/>
            <person name="Li W."/>
            <person name="Chen H.Y."/>
            <person name="Chen S.E."/>
            <person name="Zhou L.G."/>
            <person name="Ni X.B."/>
            <person name="Tian J.H."/>
            <person name="Sheng Y."/>
            <person name="Liu T."/>
            <person name="Pan Y.S."/>
            <person name="Xia L.Y."/>
            <person name="Li J."/>
            <person name="Zhao F."/>
            <person name="Cao W.C."/>
        </authorList>
    </citation>
    <scope>NUCLEOTIDE SEQUENCE [LARGE SCALE GENOMIC DNA]</scope>
    <source>
        <strain evidence="3">HaeL-2018</strain>
    </source>
</reference>
<dbReference type="PROSITE" id="PS51644">
    <property type="entry name" value="HTH_OST"/>
    <property type="match status" value="2"/>
</dbReference>
<gene>
    <name evidence="3" type="ORF">HPB48_009790</name>
</gene>
<evidence type="ECO:0000259" key="2">
    <source>
        <dbReference type="PROSITE" id="PS51644"/>
    </source>
</evidence>
<evidence type="ECO:0000256" key="1">
    <source>
        <dbReference type="SAM" id="MobiDB-lite"/>
    </source>
</evidence>
<dbReference type="InterPro" id="IPR025605">
    <property type="entry name" value="OST-HTH/LOTUS_dom"/>
</dbReference>
<organism evidence="3 4">
    <name type="scientific">Haemaphysalis longicornis</name>
    <name type="common">Bush tick</name>
    <dbReference type="NCBI Taxonomy" id="44386"/>
    <lineage>
        <taxon>Eukaryota</taxon>
        <taxon>Metazoa</taxon>
        <taxon>Ecdysozoa</taxon>
        <taxon>Arthropoda</taxon>
        <taxon>Chelicerata</taxon>
        <taxon>Arachnida</taxon>
        <taxon>Acari</taxon>
        <taxon>Parasitiformes</taxon>
        <taxon>Ixodida</taxon>
        <taxon>Ixodoidea</taxon>
        <taxon>Ixodidae</taxon>
        <taxon>Haemaphysalinae</taxon>
        <taxon>Haemaphysalis</taxon>
    </lineage>
</organism>
<protein>
    <recommendedName>
        <fullName evidence="2">HTH OST-type domain-containing protein</fullName>
    </recommendedName>
</protein>
<dbReference type="InterPro" id="IPR041966">
    <property type="entry name" value="LOTUS-like"/>
</dbReference>
<proteinExistence type="predicted"/>
<dbReference type="Pfam" id="PF12872">
    <property type="entry name" value="OST-HTH"/>
    <property type="match status" value="2"/>
</dbReference>
<feature type="region of interest" description="Disordered" evidence="1">
    <location>
        <begin position="181"/>
        <end position="253"/>
    </location>
</feature>
<comment type="caution">
    <text evidence="3">The sequence shown here is derived from an EMBL/GenBank/DDBJ whole genome shotgun (WGS) entry which is preliminary data.</text>
</comment>
<keyword evidence="4" id="KW-1185">Reference proteome</keyword>
<evidence type="ECO:0000313" key="4">
    <source>
        <dbReference type="Proteomes" id="UP000821853"/>
    </source>
</evidence>
<dbReference type="EMBL" id="JABSTR010000011">
    <property type="protein sequence ID" value="KAH9381802.1"/>
    <property type="molecule type" value="Genomic_DNA"/>
</dbReference>
<name>A0A9J6H251_HAELO</name>
<dbReference type="VEuPathDB" id="VectorBase:HLOH_058310"/>
<dbReference type="CDD" id="cd09972">
    <property type="entry name" value="LOTUS_TDRD_OSKAR"/>
    <property type="match status" value="1"/>
</dbReference>
<dbReference type="AlphaFoldDB" id="A0A9J6H251"/>
<evidence type="ECO:0000313" key="3">
    <source>
        <dbReference type="EMBL" id="KAH9381802.1"/>
    </source>
</evidence>
<dbReference type="OrthoDB" id="6513817at2759"/>
<feature type="domain" description="HTH OST-type" evidence="2">
    <location>
        <begin position="102"/>
        <end position="176"/>
    </location>
</feature>
<dbReference type="Proteomes" id="UP000821853">
    <property type="component" value="Chromosome 9"/>
</dbReference>
<feature type="domain" description="HTH OST-type" evidence="2">
    <location>
        <begin position="9"/>
        <end position="83"/>
    </location>
</feature>